<feature type="transmembrane region" description="Helical" evidence="1">
    <location>
        <begin position="76"/>
        <end position="93"/>
    </location>
</feature>
<feature type="transmembrane region" description="Helical" evidence="1">
    <location>
        <begin position="100"/>
        <end position="121"/>
    </location>
</feature>
<keyword evidence="1" id="KW-0472">Membrane</keyword>
<dbReference type="AlphaFoldDB" id="A0A6P1TFI5"/>
<dbReference type="RefSeq" id="WP_161836786.1">
    <property type="nucleotide sequence ID" value="NZ_CP048000.1"/>
</dbReference>
<feature type="domain" description="VanZ-like" evidence="2">
    <location>
        <begin position="11"/>
        <end position="147"/>
    </location>
</feature>
<keyword evidence="1" id="KW-0812">Transmembrane</keyword>
<evidence type="ECO:0000256" key="1">
    <source>
        <dbReference type="SAM" id="Phobius"/>
    </source>
</evidence>
<evidence type="ECO:0000313" key="4">
    <source>
        <dbReference type="Proteomes" id="UP000464314"/>
    </source>
</evidence>
<dbReference type="Pfam" id="PF04892">
    <property type="entry name" value="VanZ"/>
    <property type="match status" value="1"/>
</dbReference>
<keyword evidence="4" id="KW-1185">Reference proteome</keyword>
<keyword evidence="1" id="KW-1133">Transmembrane helix</keyword>
<gene>
    <name evidence="3" type="ORF">Ana3638_03430</name>
</gene>
<feature type="transmembrane region" description="Helical" evidence="1">
    <location>
        <begin position="7"/>
        <end position="26"/>
    </location>
</feature>
<proteinExistence type="predicted"/>
<protein>
    <recommendedName>
        <fullName evidence="2">VanZ-like domain-containing protein</fullName>
    </recommendedName>
</protein>
<dbReference type="EMBL" id="CP048000">
    <property type="protein sequence ID" value="QHQ59950.1"/>
    <property type="molecule type" value="Genomic_DNA"/>
</dbReference>
<organism evidence="3 4">
    <name type="scientific">Anaerocolumna sedimenticola</name>
    <dbReference type="NCBI Taxonomy" id="2696063"/>
    <lineage>
        <taxon>Bacteria</taxon>
        <taxon>Bacillati</taxon>
        <taxon>Bacillota</taxon>
        <taxon>Clostridia</taxon>
        <taxon>Lachnospirales</taxon>
        <taxon>Lachnospiraceae</taxon>
        <taxon>Anaerocolumna</taxon>
    </lineage>
</organism>
<dbReference type="KEGG" id="anr:Ana3638_03430"/>
<reference evidence="3 4" key="1">
    <citation type="submission" date="2020-01" db="EMBL/GenBank/DDBJ databases">
        <title>Genome analysis of Anaerocolumna sp. CBA3638.</title>
        <authorList>
            <person name="Kim J."/>
            <person name="Roh S.W."/>
        </authorList>
    </citation>
    <scope>NUCLEOTIDE SEQUENCE [LARGE SCALE GENOMIC DNA]</scope>
    <source>
        <strain evidence="3 4">CBA3638</strain>
    </source>
</reference>
<feature type="transmembrane region" description="Helical" evidence="1">
    <location>
        <begin position="133"/>
        <end position="154"/>
    </location>
</feature>
<name>A0A6P1TFI5_9FIRM</name>
<dbReference type="NCBIfam" id="NF037970">
    <property type="entry name" value="vanZ_1"/>
    <property type="match status" value="1"/>
</dbReference>
<accession>A0A6P1TFI5</accession>
<dbReference type="InterPro" id="IPR006976">
    <property type="entry name" value="VanZ-like"/>
</dbReference>
<dbReference type="InterPro" id="IPR016747">
    <property type="entry name" value="Phosphotransbutyrylase"/>
</dbReference>
<dbReference type="Proteomes" id="UP000464314">
    <property type="component" value="Chromosome"/>
</dbReference>
<evidence type="ECO:0000259" key="2">
    <source>
        <dbReference type="Pfam" id="PF04892"/>
    </source>
</evidence>
<evidence type="ECO:0000313" key="3">
    <source>
        <dbReference type="EMBL" id="QHQ59950.1"/>
    </source>
</evidence>
<dbReference type="PIRSF" id="PIRSF019083">
    <property type="entry name" value="UCP019083_VanZ"/>
    <property type="match status" value="1"/>
</dbReference>
<sequence length="157" mass="18042">MKKLKRVWVWMPAILILFLIYNFSAANGLQSSAMSSNLTEKIINFFIRVPFLDFKPAQEKISFQVLHIFVRKLGHVTEYAALALSMAFALYQYQVNNGRLIVWCMAFGFFYACTDEVHQLFILGRSGQFTDVLIDSLGMIFGVLFFTYLFTFSITSA</sequence>